<name>A0A0B6X0E8_9BACT</name>
<reference evidence="4 5" key="1">
    <citation type="submission" date="2013-12" db="EMBL/GenBank/DDBJ databases">
        <authorList>
            <person name="Stott M."/>
        </authorList>
    </citation>
    <scope>NUCLEOTIDE SEQUENCE [LARGE SCALE GENOMIC DNA]</scope>
    <source>
        <strain evidence="4 5">K22</strain>
    </source>
</reference>
<proteinExistence type="inferred from homology"/>
<dbReference type="GO" id="GO:0005829">
    <property type="term" value="C:cytosol"/>
    <property type="evidence" value="ECO:0007669"/>
    <property type="project" value="TreeGrafter"/>
</dbReference>
<dbReference type="RefSeq" id="WP_041978896.1">
    <property type="nucleotide sequence ID" value="NZ_CBXV010000008.1"/>
</dbReference>
<dbReference type="EMBL" id="CBXV010000008">
    <property type="protein sequence ID" value="CDM66462.1"/>
    <property type="molecule type" value="Genomic_DNA"/>
</dbReference>
<evidence type="ECO:0000256" key="2">
    <source>
        <dbReference type="HAMAP-Rule" id="MF_00003"/>
    </source>
</evidence>
<evidence type="ECO:0000256" key="3">
    <source>
        <dbReference type="SAM" id="MobiDB-lite"/>
    </source>
</evidence>
<dbReference type="PANTHER" id="PTHR33515:SF1">
    <property type="entry name" value="RIBOSOME-BINDING FACTOR A, CHLOROPLASTIC-RELATED"/>
    <property type="match status" value="1"/>
</dbReference>
<dbReference type="SUPFAM" id="SSF89919">
    <property type="entry name" value="Ribosome-binding factor A, RbfA"/>
    <property type="match status" value="1"/>
</dbReference>
<dbReference type="Proteomes" id="UP000031518">
    <property type="component" value="Unassembled WGS sequence"/>
</dbReference>
<keyword evidence="5" id="KW-1185">Reference proteome</keyword>
<sequence length="137" mass="15859">MRLHRPERVAELVREEVMQIVGYELDDPRVEMVTVTDVRVSSDLRDASVYVTIAGTEREARLALAALREAAPYIRQQIALELSLRRVPHLHFVRDTEGERAERVGTLLYQLETERRVEKSDDMEEDAPRSASDERTR</sequence>
<dbReference type="InterPro" id="IPR015946">
    <property type="entry name" value="KH_dom-like_a/b"/>
</dbReference>
<dbReference type="InterPro" id="IPR020053">
    <property type="entry name" value="Ribosome-bd_factorA_CS"/>
</dbReference>
<dbReference type="AlphaFoldDB" id="A0A0B6X0E8"/>
<evidence type="ECO:0000256" key="1">
    <source>
        <dbReference type="ARBA" id="ARBA00022517"/>
    </source>
</evidence>
<dbReference type="HAMAP" id="MF_00003">
    <property type="entry name" value="RbfA"/>
    <property type="match status" value="1"/>
</dbReference>
<keyword evidence="2" id="KW-0963">Cytoplasm</keyword>
<comment type="subcellular location">
    <subcellularLocation>
        <location evidence="2">Cytoplasm</location>
    </subcellularLocation>
</comment>
<comment type="subunit">
    <text evidence="2">Monomer. Binds 30S ribosomal subunits, but not 50S ribosomal subunits or 70S ribosomes.</text>
</comment>
<dbReference type="PANTHER" id="PTHR33515">
    <property type="entry name" value="RIBOSOME-BINDING FACTOR A, CHLOROPLASTIC-RELATED"/>
    <property type="match status" value="1"/>
</dbReference>
<dbReference type="InterPro" id="IPR000238">
    <property type="entry name" value="RbfA"/>
</dbReference>
<dbReference type="STRING" id="454194.PYK22_02492"/>
<comment type="similarity">
    <text evidence="2">Belongs to the RbfA family.</text>
</comment>
<reference evidence="4 5" key="2">
    <citation type="submission" date="2015-01" db="EMBL/GenBank/DDBJ databases">
        <title>Complete genome sequence of Pyrinomonas methylaliphatogenes type strain K22T.</title>
        <authorList>
            <person name="Lee K.C.Y."/>
            <person name="Power J.F."/>
            <person name="Dunfield P.F."/>
            <person name="Morgan X.C."/>
            <person name="Huttenhower C."/>
            <person name="Stott M.B."/>
        </authorList>
    </citation>
    <scope>NUCLEOTIDE SEQUENCE [LARGE SCALE GENOMIC DNA]</scope>
    <source>
        <strain evidence="4 5">K22</strain>
    </source>
</reference>
<dbReference type="GO" id="GO:0030490">
    <property type="term" value="P:maturation of SSU-rRNA"/>
    <property type="evidence" value="ECO:0007669"/>
    <property type="project" value="UniProtKB-UniRule"/>
</dbReference>
<gene>
    <name evidence="2" type="primary">rbfA</name>
    <name evidence="4" type="ORF">PYK22_02492</name>
</gene>
<evidence type="ECO:0000313" key="5">
    <source>
        <dbReference type="Proteomes" id="UP000031518"/>
    </source>
</evidence>
<dbReference type="Pfam" id="PF02033">
    <property type="entry name" value="RBFA"/>
    <property type="match status" value="1"/>
</dbReference>
<dbReference type="NCBIfam" id="TIGR00082">
    <property type="entry name" value="rbfA"/>
    <property type="match status" value="1"/>
</dbReference>
<comment type="function">
    <text evidence="2">One of several proteins that assist in the late maturation steps of the functional core of the 30S ribosomal subunit. Associates with free 30S ribosomal subunits (but not with 30S subunits that are part of 70S ribosomes or polysomes). Required for efficient processing of 16S rRNA. May interact with the 5'-terminal helix region of 16S rRNA.</text>
</comment>
<dbReference type="GO" id="GO:0043024">
    <property type="term" value="F:ribosomal small subunit binding"/>
    <property type="evidence" value="ECO:0007669"/>
    <property type="project" value="TreeGrafter"/>
</dbReference>
<protein>
    <recommendedName>
        <fullName evidence="2">Ribosome-binding factor A</fullName>
    </recommendedName>
</protein>
<evidence type="ECO:0000313" key="4">
    <source>
        <dbReference type="EMBL" id="CDM66462.1"/>
    </source>
</evidence>
<feature type="region of interest" description="Disordered" evidence="3">
    <location>
        <begin position="115"/>
        <end position="137"/>
    </location>
</feature>
<keyword evidence="1 2" id="KW-0690">Ribosome biogenesis</keyword>
<dbReference type="InterPro" id="IPR023799">
    <property type="entry name" value="RbfA_dom_sf"/>
</dbReference>
<dbReference type="OrthoDB" id="129771at2"/>
<dbReference type="Gene3D" id="3.30.300.20">
    <property type="match status" value="1"/>
</dbReference>
<dbReference type="PROSITE" id="PS01319">
    <property type="entry name" value="RBFA"/>
    <property type="match status" value="1"/>
</dbReference>
<accession>A0A0B6X0E8</accession>
<organism evidence="4 5">
    <name type="scientific">Pyrinomonas methylaliphatogenes</name>
    <dbReference type="NCBI Taxonomy" id="454194"/>
    <lineage>
        <taxon>Bacteria</taxon>
        <taxon>Pseudomonadati</taxon>
        <taxon>Acidobacteriota</taxon>
        <taxon>Blastocatellia</taxon>
        <taxon>Blastocatellales</taxon>
        <taxon>Pyrinomonadaceae</taxon>
        <taxon>Pyrinomonas</taxon>
    </lineage>
</organism>